<reference evidence="5 6" key="1">
    <citation type="submission" date="2017-08" db="EMBL/GenBank/DDBJ databases">
        <title>Infants hospitalized years apart are colonized by the same room-sourced microbial strains.</title>
        <authorList>
            <person name="Brooks B."/>
            <person name="Olm M.R."/>
            <person name="Firek B.A."/>
            <person name="Baker R."/>
            <person name="Thomas B.C."/>
            <person name="Morowitz M.J."/>
            <person name="Banfield J.F."/>
        </authorList>
    </citation>
    <scope>NUCLEOTIDE SEQUENCE [LARGE SCALE GENOMIC DNA]</scope>
    <source>
        <strain evidence="5">S2_005_003_R2_41</strain>
    </source>
</reference>
<keyword evidence="3" id="KW-0274">FAD</keyword>
<evidence type="ECO:0000313" key="6">
    <source>
        <dbReference type="Proteomes" id="UP000249135"/>
    </source>
</evidence>
<comment type="caution">
    <text evidence="5">The sequence shown here is derived from an EMBL/GenBank/DDBJ whole genome shotgun (WGS) entry which is preliminary data.</text>
</comment>
<dbReference type="AlphaFoldDB" id="A0A2W5QGF6"/>
<dbReference type="PANTHER" id="PTHR43004">
    <property type="entry name" value="TRK SYSTEM POTASSIUM UPTAKE PROTEIN"/>
    <property type="match status" value="1"/>
</dbReference>
<evidence type="ECO:0000256" key="1">
    <source>
        <dbReference type="ARBA" id="ARBA00001974"/>
    </source>
</evidence>
<evidence type="ECO:0000313" key="5">
    <source>
        <dbReference type="EMBL" id="PZQ76368.1"/>
    </source>
</evidence>
<dbReference type="InterPro" id="IPR036188">
    <property type="entry name" value="FAD/NAD-bd_sf"/>
</dbReference>
<evidence type="ECO:0000259" key="4">
    <source>
        <dbReference type="Pfam" id="PF01494"/>
    </source>
</evidence>
<dbReference type="InterPro" id="IPR050641">
    <property type="entry name" value="RIFMO-like"/>
</dbReference>
<protein>
    <submittedName>
        <fullName evidence="5">Monooxygenase</fullName>
    </submittedName>
</protein>
<name>A0A2W5QGF6_VARPD</name>
<evidence type="ECO:0000256" key="3">
    <source>
        <dbReference type="ARBA" id="ARBA00022827"/>
    </source>
</evidence>
<dbReference type="InterPro" id="IPR002938">
    <property type="entry name" value="FAD-bd"/>
</dbReference>
<proteinExistence type="predicted"/>
<keyword evidence="2" id="KW-0285">Flavoprotein</keyword>
<keyword evidence="5" id="KW-0560">Oxidoreductase</keyword>
<accession>A0A2W5QGF6</accession>
<dbReference type="EMBL" id="QFPP01000054">
    <property type="protein sequence ID" value="PZQ76368.1"/>
    <property type="molecule type" value="Genomic_DNA"/>
</dbReference>
<feature type="domain" description="FAD-binding" evidence="4">
    <location>
        <begin position="8"/>
        <end position="77"/>
    </location>
</feature>
<keyword evidence="5" id="KW-0503">Monooxygenase</keyword>
<dbReference type="GO" id="GO:0071949">
    <property type="term" value="F:FAD binding"/>
    <property type="evidence" value="ECO:0007669"/>
    <property type="project" value="InterPro"/>
</dbReference>
<sequence>MSLETLTTDVLIVGAGPVGLTLAMDLASRGVRVAIAETRHRGEPPNVKCNHVSARTMEQFRRLGVAAQVRDAGLPADHPNDV</sequence>
<dbReference type="SUPFAM" id="SSF51905">
    <property type="entry name" value="FAD/NAD(P)-binding domain"/>
    <property type="match status" value="1"/>
</dbReference>
<feature type="non-terminal residue" evidence="5">
    <location>
        <position position="82"/>
    </location>
</feature>
<comment type="cofactor">
    <cofactor evidence="1">
        <name>FAD</name>
        <dbReference type="ChEBI" id="CHEBI:57692"/>
    </cofactor>
</comment>
<dbReference type="Gene3D" id="3.50.50.60">
    <property type="entry name" value="FAD/NAD(P)-binding domain"/>
    <property type="match status" value="1"/>
</dbReference>
<dbReference type="Proteomes" id="UP000249135">
    <property type="component" value="Unassembled WGS sequence"/>
</dbReference>
<dbReference type="GO" id="GO:0016709">
    <property type="term" value="F:oxidoreductase activity, acting on paired donors, with incorporation or reduction of molecular oxygen, NAD(P)H as one donor, and incorporation of one atom of oxygen"/>
    <property type="evidence" value="ECO:0007669"/>
    <property type="project" value="UniProtKB-ARBA"/>
</dbReference>
<dbReference type="PANTHER" id="PTHR43004:SF19">
    <property type="entry name" value="BINDING MONOOXYGENASE, PUTATIVE (JCVI)-RELATED"/>
    <property type="match status" value="1"/>
</dbReference>
<dbReference type="Pfam" id="PF01494">
    <property type="entry name" value="FAD_binding_3"/>
    <property type="match status" value="1"/>
</dbReference>
<evidence type="ECO:0000256" key="2">
    <source>
        <dbReference type="ARBA" id="ARBA00022630"/>
    </source>
</evidence>
<gene>
    <name evidence="5" type="ORF">DI563_07285</name>
</gene>
<organism evidence="5 6">
    <name type="scientific">Variovorax paradoxus</name>
    <dbReference type="NCBI Taxonomy" id="34073"/>
    <lineage>
        <taxon>Bacteria</taxon>
        <taxon>Pseudomonadati</taxon>
        <taxon>Pseudomonadota</taxon>
        <taxon>Betaproteobacteria</taxon>
        <taxon>Burkholderiales</taxon>
        <taxon>Comamonadaceae</taxon>
        <taxon>Variovorax</taxon>
    </lineage>
</organism>